<dbReference type="SMART" id="SM00530">
    <property type="entry name" value="HTH_XRE"/>
    <property type="match status" value="1"/>
</dbReference>
<evidence type="ECO:0000259" key="2">
    <source>
        <dbReference type="PROSITE" id="PS50943"/>
    </source>
</evidence>
<evidence type="ECO:0000256" key="1">
    <source>
        <dbReference type="ARBA" id="ARBA00023125"/>
    </source>
</evidence>
<dbReference type="OrthoDB" id="4419620at2"/>
<protein>
    <submittedName>
        <fullName evidence="3">Helix-turn-helix protein</fullName>
    </submittedName>
</protein>
<dbReference type="CDD" id="cd00093">
    <property type="entry name" value="HTH_XRE"/>
    <property type="match status" value="1"/>
</dbReference>
<keyword evidence="4" id="KW-1185">Reference proteome</keyword>
<dbReference type="RefSeq" id="WP_115836464.1">
    <property type="nucleotide sequence ID" value="NZ_CP025086.1"/>
</dbReference>
<dbReference type="AlphaFoldDB" id="A0A3D9Z3X1"/>
<organism evidence="3 4">
    <name type="scientific">Methylovirgula ligni</name>
    <dbReference type="NCBI Taxonomy" id="569860"/>
    <lineage>
        <taxon>Bacteria</taxon>
        <taxon>Pseudomonadati</taxon>
        <taxon>Pseudomonadota</taxon>
        <taxon>Alphaproteobacteria</taxon>
        <taxon>Hyphomicrobiales</taxon>
        <taxon>Beijerinckiaceae</taxon>
        <taxon>Methylovirgula</taxon>
    </lineage>
</organism>
<gene>
    <name evidence="3" type="ORF">DES32_1895</name>
</gene>
<dbReference type="Gene3D" id="1.10.260.40">
    <property type="entry name" value="lambda repressor-like DNA-binding domains"/>
    <property type="match status" value="1"/>
</dbReference>
<dbReference type="InterPro" id="IPR010982">
    <property type="entry name" value="Lambda_DNA-bd_dom_sf"/>
</dbReference>
<reference evidence="3 4" key="1">
    <citation type="submission" date="2018-08" db="EMBL/GenBank/DDBJ databases">
        <title>Genomic Encyclopedia of Type Strains, Phase IV (KMG-IV): sequencing the most valuable type-strain genomes for metagenomic binning, comparative biology and taxonomic classification.</title>
        <authorList>
            <person name="Goeker M."/>
        </authorList>
    </citation>
    <scope>NUCLEOTIDE SEQUENCE [LARGE SCALE GENOMIC DNA]</scope>
    <source>
        <strain evidence="3 4">BW863</strain>
    </source>
</reference>
<proteinExistence type="predicted"/>
<evidence type="ECO:0000313" key="4">
    <source>
        <dbReference type="Proteomes" id="UP000256900"/>
    </source>
</evidence>
<dbReference type="PROSITE" id="PS50943">
    <property type="entry name" value="HTH_CROC1"/>
    <property type="match status" value="1"/>
</dbReference>
<dbReference type="PANTHER" id="PTHR46558">
    <property type="entry name" value="TRACRIPTIONAL REGULATORY PROTEIN-RELATED-RELATED"/>
    <property type="match status" value="1"/>
</dbReference>
<dbReference type="PANTHER" id="PTHR46558:SF14">
    <property type="entry name" value="HTH-TYPE TRANSCRIPTIONAL REGULATOR ANSR"/>
    <property type="match status" value="1"/>
</dbReference>
<dbReference type="SUPFAM" id="SSF47413">
    <property type="entry name" value="lambda repressor-like DNA-binding domains"/>
    <property type="match status" value="1"/>
</dbReference>
<evidence type="ECO:0000313" key="3">
    <source>
        <dbReference type="EMBL" id="REF85859.1"/>
    </source>
</evidence>
<accession>A0A3D9Z3X1</accession>
<dbReference type="EMBL" id="QUMO01000003">
    <property type="protein sequence ID" value="REF85859.1"/>
    <property type="molecule type" value="Genomic_DNA"/>
</dbReference>
<dbReference type="GO" id="GO:0003677">
    <property type="term" value="F:DNA binding"/>
    <property type="evidence" value="ECO:0007669"/>
    <property type="project" value="UniProtKB-KW"/>
</dbReference>
<dbReference type="Pfam" id="PF01381">
    <property type="entry name" value="HTH_3"/>
    <property type="match status" value="1"/>
</dbReference>
<keyword evidence="1" id="KW-0238">DNA-binding</keyword>
<dbReference type="InterPro" id="IPR001387">
    <property type="entry name" value="Cro/C1-type_HTH"/>
</dbReference>
<name>A0A3D9Z3X1_9HYPH</name>
<dbReference type="Proteomes" id="UP000256900">
    <property type="component" value="Unassembled WGS sequence"/>
</dbReference>
<comment type="caution">
    <text evidence="3">The sequence shown here is derived from an EMBL/GenBank/DDBJ whole genome shotgun (WGS) entry which is preliminary data.</text>
</comment>
<feature type="domain" description="HTH cro/C1-type" evidence="2">
    <location>
        <begin position="15"/>
        <end position="69"/>
    </location>
</feature>
<sequence>MNEEPSPSDIFRKRLREAREMRDYKQEQLADLAKMPATTIAHFEAGTRKPSFDSLRKLAIALEITTDYLLGRVDDPELAEAGDPLFRDVAKLSGSDREIAKDFLKMLAKRSSKKDKAS</sequence>